<accession>A0A0S4JQ00</accession>
<feature type="compositionally biased region" description="Polar residues" evidence="1">
    <location>
        <begin position="248"/>
        <end position="266"/>
    </location>
</feature>
<evidence type="ECO:0000313" key="3">
    <source>
        <dbReference type="Proteomes" id="UP000051952"/>
    </source>
</evidence>
<protein>
    <submittedName>
        <fullName evidence="2">Uncharacterized protein</fullName>
    </submittedName>
</protein>
<dbReference type="AlphaFoldDB" id="A0A0S4JQ00"/>
<dbReference type="VEuPathDB" id="TriTrypDB:BSAL_30485"/>
<evidence type="ECO:0000313" key="2">
    <source>
        <dbReference type="EMBL" id="CUG91157.1"/>
    </source>
</evidence>
<keyword evidence="3" id="KW-1185">Reference proteome</keyword>
<proteinExistence type="predicted"/>
<dbReference type="OrthoDB" id="275152at2759"/>
<reference evidence="3" key="1">
    <citation type="submission" date="2015-09" db="EMBL/GenBank/DDBJ databases">
        <authorList>
            <consortium name="Pathogen Informatics"/>
        </authorList>
    </citation>
    <scope>NUCLEOTIDE SEQUENCE [LARGE SCALE GENOMIC DNA]</scope>
    <source>
        <strain evidence="3">Lake Konstanz</strain>
    </source>
</reference>
<sequence length="266" mass="31066">MRRSAKLLSSMTPFAWSEAPEGWHMYPSTSVEIGRENNVQKLFCFLKQNSQYMILGEAMAFAEEIGCIPKIEWFYSDLTVTVPPTPAGEKLALFLNDQERIRGNVRNQSSSTSSSNTLWSPQLLARLQTKSDEDFCWCLTDDTNRTQQFMQETYLQWHNRADYLISRKSREKREFRPDITLNQVILNGQERKRRMQQRKLKEEEQLQLTKDEKHSDWDNFVADVLPREIRENLDKESDGMDDVRYSRTGATNGSFGRSNRTPGFGR</sequence>
<dbReference type="OMA" id="PRLEWFY"/>
<evidence type="ECO:0000256" key="1">
    <source>
        <dbReference type="SAM" id="MobiDB-lite"/>
    </source>
</evidence>
<name>A0A0S4JQ00_BODSA</name>
<gene>
    <name evidence="2" type="ORF">BSAL_30485</name>
</gene>
<feature type="compositionally biased region" description="Basic and acidic residues" evidence="1">
    <location>
        <begin position="231"/>
        <end position="245"/>
    </location>
</feature>
<organism evidence="2 3">
    <name type="scientific">Bodo saltans</name>
    <name type="common">Flagellated protozoan</name>
    <dbReference type="NCBI Taxonomy" id="75058"/>
    <lineage>
        <taxon>Eukaryota</taxon>
        <taxon>Discoba</taxon>
        <taxon>Euglenozoa</taxon>
        <taxon>Kinetoplastea</taxon>
        <taxon>Metakinetoplastina</taxon>
        <taxon>Eubodonida</taxon>
        <taxon>Bodonidae</taxon>
        <taxon>Bodo</taxon>
    </lineage>
</organism>
<dbReference type="Proteomes" id="UP000051952">
    <property type="component" value="Unassembled WGS sequence"/>
</dbReference>
<dbReference type="EMBL" id="CYKH01001894">
    <property type="protein sequence ID" value="CUG91157.1"/>
    <property type="molecule type" value="Genomic_DNA"/>
</dbReference>
<feature type="region of interest" description="Disordered" evidence="1">
    <location>
        <begin position="231"/>
        <end position="266"/>
    </location>
</feature>